<dbReference type="KEGG" id="vg:19526289"/>
<proteinExistence type="predicted"/>
<name>A0A024B1Q8_9CAUD</name>
<dbReference type="RefSeq" id="YP_009036738.1">
    <property type="nucleotide sequence ID" value="NC_024213.1"/>
</dbReference>
<keyword evidence="2" id="KW-1185">Reference proteome</keyword>
<dbReference type="GeneID" id="19526289"/>
<reference evidence="2" key="1">
    <citation type="submission" date="2014-09" db="EMBL/GenBank/DDBJ databases">
        <authorList>
            <person name="Sauder A.B."/>
            <person name="McKenzie Q.R."/>
            <person name="Temple L.M."/>
            <person name="Alexis B.K."/>
            <person name="Al-Atrache Z."/>
            <person name="Lewis L.O."/>
            <person name="Loesser-Casey K.E."/>
            <person name="Mitchell K.J."/>
        </authorList>
    </citation>
    <scope>NUCLEOTIDE SEQUENCE [LARGE SCALE GENOMIC DNA]</scope>
</reference>
<protein>
    <submittedName>
        <fullName evidence="1">Uncharacterized protein</fullName>
    </submittedName>
</protein>
<sequence>MLGLYKSEEITSYDVIMKTLARTRDTQFFMVTHIRRKEGKQERKFLVTTVYKLHEIVYSTALKVTHIRFVDYEGNILVIPMEDILIIKSCT</sequence>
<accession>A0A024B1Q8</accession>
<organism evidence="1 2">
    <name type="scientific">Bacillus phage Hakuna</name>
    <dbReference type="NCBI Taxonomy" id="1486659"/>
    <lineage>
        <taxon>Viruses</taxon>
        <taxon>Duplodnaviria</taxon>
        <taxon>Heunggongvirae</taxon>
        <taxon>Uroviricota</taxon>
        <taxon>Caudoviricetes</taxon>
        <taxon>Herelleviridae</taxon>
        <taxon>Bastillevirinae</taxon>
        <taxon>Wphvirus</taxon>
        <taxon>Wphvirus hakuna</taxon>
    </lineage>
</organism>
<evidence type="ECO:0000313" key="2">
    <source>
        <dbReference type="Proteomes" id="UP000026900"/>
    </source>
</evidence>
<dbReference type="Proteomes" id="UP000026900">
    <property type="component" value="Segment"/>
</dbReference>
<evidence type="ECO:0000313" key="1">
    <source>
        <dbReference type="EMBL" id="AHZ10307.1"/>
    </source>
</evidence>
<dbReference type="EMBL" id="KJ489399">
    <property type="protein sequence ID" value="AHZ10307.1"/>
    <property type="molecule type" value="Genomic_DNA"/>
</dbReference>